<proteinExistence type="predicted"/>
<reference evidence="3" key="1">
    <citation type="journal article" date="2023" name="bioRxiv">
        <title>Complete genome of the Medicago anthracnose fungus, Colletotrichum destructivum, reveals a mini-chromosome-like region within a core chromosome.</title>
        <authorList>
            <person name="Lapalu N."/>
            <person name="Simon A."/>
            <person name="Lu A."/>
            <person name="Plaumann P.-L."/>
            <person name="Amselem J."/>
            <person name="Pigne S."/>
            <person name="Auger A."/>
            <person name="Koch C."/>
            <person name="Dallery J.-F."/>
            <person name="O'Connell R.J."/>
        </authorList>
    </citation>
    <scope>NUCLEOTIDE SEQUENCE [LARGE SCALE GENOMIC DNA]</scope>
    <source>
        <strain evidence="3">CBS 520.97</strain>
    </source>
</reference>
<feature type="compositionally biased region" description="Basic and acidic residues" evidence="1">
    <location>
        <begin position="89"/>
        <end position="100"/>
    </location>
</feature>
<dbReference type="RefSeq" id="XP_062779893.1">
    <property type="nucleotide sequence ID" value="XM_062923842.1"/>
</dbReference>
<dbReference type="Proteomes" id="UP001322277">
    <property type="component" value="Chromosome 5"/>
</dbReference>
<keyword evidence="3" id="KW-1185">Reference proteome</keyword>
<protein>
    <submittedName>
        <fullName evidence="2">Uncharacterized protein</fullName>
    </submittedName>
</protein>
<gene>
    <name evidence="2" type="ORF">CDEST_07683</name>
</gene>
<dbReference type="GeneID" id="87944186"/>
<dbReference type="AlphaFoldDB" id="A0AAX4IH56"/>
<evidence type="ECO:0000313" key="2">
    <source>
        <dbReference type="EMBL" id="WQF82669.1"/>
    </source>
</evidence>
<accession>A0AAX4IH56</accession>
<name>A0AAX4IH56_9PEZI</name>
<evidence type="ECO:0000256" key="1">
    <source>
        <dbReference type="SAM" id="MobiDB-lite"/>
    </source>
</evidence>
<dbReference type="KEGG" id="cdet:87944186"/>
<dbReference type="EMBL" id="CP137309">
    <property type="protein sequence ID" value="WQF82669.1"/>
    <property type="molecule type" value="Genomic_DNA"/>
</dbReference>
<sequence length="125" mass="13466">MGRLSNMSCGASRRGHVSHAVNAFRSFALANGDHGHCFPPDSPLHPPYPPFPLDTSRTNALFDSTPMEHGTKEGRKGAVRLSGGVFLPRHGESHDSRAALEKAFVGRSRMTSGRGSRGDKKEGLE</sequence>
<evidence type="ECO:0000313" key="3">
    <source>
        <dbReference type="Proteomes" id="UP001322277"/>
    </source>
</evidence>
<feature type="compositionally biased region" description="Basic and acidic residues" evidence="1">
    <location>
        <begin position="116"/>
        <end position="125"/>
    </location>
</feature>
<feature type="region of interest" description="Disordered" evidence="1">
    <location>
        <begin position="48"/>
        <end position="125"/>
    </location>
</feature>
<organism evidence="2 3">
    <name type="scientific">Colletotrichum destructivum</name>
    <dbReference type="NCBI Taxonomy" id="34406"/>
    <lineage>
        <taxon>Eukaryota</taxon>
        <taxon>Fungi</taxon>
        <taxon>Dikarya</taxon>
        <taxon>Ascomycota</taxon>
        <taxon>Pezizomycotina</taxon>
        <taxon>Sordariomycetes</taxon>
        <taxon>Hypocreomycetidae</taxon>
        <taxon>Glomerellales</taxon>
        <taxon>Glomerellaceae</taxon>
        <taxon>Colletotrichum</taxon>
        <taxon>Colletotrichum destructivum species complex</taxon>
    </lineage>
</organism>